<comment type="subcellular location">
    <subcellularLocation>
        <location evidence="1">Cytoplasm</location>
    </subcellularLocation>
</comment>
<dbReference type="SUPFAM" id="SSF54495">
    <property type="entry name" value="UBC-like"/>
    <property type="match status" value="1"/>
</dbReference>
<dbReference type="SMART" id="SM00591">
    <property type="entry name" value="RWD"/>
    <property type="match status" value="1"/>
</dbReference>
<evidence type="ECO:0000256" key="3">
    <source>
        <dbReference type="ARBA" id="ARBA00022490"/>
    </source>
</evidence>
<dbReference type="InterPro" id="IPR006575">
    <property type="entry name" value="RWD_dom"/>
</dbReference>
<dbReference type="AlphaFoldDB" id="A0A915I9C7"/>
<dbReference type="Gene3D" id="3.10.110.10">
    <property type="entry name" value="Ubiquitin Conjugating Enzyme"/>
    <property type="match status" value="1"/>
</dbReference>
<comment type="similarity">
    <text evidence="2">Belongs to the IMPACT family.</text>
</comment>
<dbReference type="Gene3D" id="3.30.230.30">
    <property type="entry name" value="Impact, N-terminal domain"/>
    <property type="match status" value="1"/>
</dbReference>
<dbReference type="InterPro" id="IPR023582">
    <property type="entry name" value="Impact"/>
</dbReference>
<dbReference type="Pfam" id="PF05773">
    <property type="entry name" value="RWD"/>
    <property type="match status" value="1"/>
</dbReference>
<keyword evidence="6" id="KW-0346">Stress response</keyword>
<feature type="domain" description="RWD" evidence="8">
    <location>
        <begin position="15"/>
        <end position="123"/>
    </location>
</feature>
<proteinExistence type="inferred from homology"/>
<keyword evidence="3" id="KW-0963">Cytoplasm</keyword>
<keyword evidence="4" id="KW-0678">Repressor</keyword>
<dbReference type="InterPro" id="IPR016135">
    <property type="entry name" value="UBQ-conjugating_enzyme/RWD"/>
</dbReference>
<dbReference type="OMA" id="FRHICNL"/>
<evidence type="ECO:0000256" key="7">
    <source>
        <dbReference type="SAM" id="MobiDB-lite"/>
    </source>
</evidence>
<feature type="region of interest" description="Disordered" evidence="7">
    <location>
        <begin position="225"/>
        <end position="244"/>
    </location>
</feature>
<evidence type="ECO:0000259" key="8">
    <source>
        <dbReference type="PROSITE" id="PS50908"/>
    </source>
</evidence>
<sequence length="327" mass="36736">MINGETIQISTAQLDELNSLEAIYGSEFFQIEQTSPPFPKIVNVILEKCSKNDRTSIILTLKFQLPDDYPGKSPPFVEINCPYMNKSVKNRLYDRLQEIYMENLSEPILYLWIEESRSFLEDFGTFNSKNVENLETEELNVEIVSLNDTLESSSSSMSSDLILQIPDIVSGSTISDRKSVFQAHLAHPVVCKEQVSLILAKLKENSKISRATHNIYAYRISASYRPSSSADGGDRFPSSTKTPNVFLQDCEDDGETDCEDDGETQAGQRLLHLLTLMKAENVLVVVSRWYGGVHLGADRFKHINNAARLLLEQNGFGSPNARKNAKK</sequence>
<reference evidence="10" key="1">
    <citation type="submission" date="2022-11" db="UniProtKB">
        <authorList>
            <consortium name="WormBaseParasite"/>
        </authorList>
    </citation>
    <scope>IDENTIFICATION</scope>
</reference>
<evidence type="ECO:0000256" key="2">
    <source>
        <dbReference type="ARBA" id="ARBA00007665"/>
    </source>
</evidence>
<dbReference type="Pfam" id="PF01205">
    <property type="entry name" value="Impact_N"/>
    <property type="match status" value="1"/>
</dbReference>
<dbReference type="PROSITE" id="PS50908">
    <property type="entry name" value="RWD"/>
    <property type="match status" value="1"/>
</dbReference>
<keyword evidence="9" id="KW-1185">Reference proteome</keyword>
<accession>A0A915I9C7</accession>
<evidence type="ECO:0000313" key="9">
    <source>
        <dbReference type="Proteomes" id="UP000887565"/>
    </source>
</evidence>
<dbReference type="GO" id="GO:0005737">
    <property type="term" value="C:cytoplasm"/>
    <property type="evidence" value="ECO:0007669"/>
    <property type="project" value="UniProtKB-SubCell"/>
</dbReference>
<evidence type="ECO:0000256" key="4">
    <source>
        <dbReference type="ARBA" id="ARBA00022491"/>
    </source>
</evidence>
<name>A0A915I9C7_ROMCU</name>
<dbReference type="InterPro" id="IPR020568">
    <property type="entry name" value="Ribosomal_Su5_D2-typ_SF"/>
</dbReference>
<evidence type="ECO:0000256" key="5">
    <source>
        <dbReference type="ARBA" id="ARBA00022845"/>
    </source>
</evidence>
<evidence type="ECO:0000313" key="10">
    <source>
        <dbReference type="WBParaSite" id="nRc.2.0.1.t10779-RA"/>
    </source>
</evidence>
<dbReference type="GO" id="GO:0006446">
    <property type="term" value="P:regulation of translational initiation"/>
    <property type="evidence" value="ECO:0007669"/>
    <property type="project" value="TreeGrafter"/>
</dbReference>
<evidence type="ECO:0000256" key="6">
    <source>
        <dbReference type="ARBA" id="ARBA00023016"/>
    </source>
</evidence>
<dbReference type="PANTHER" id="PTHR16301:SF25">
    <property type="entry name" value="PROTEIN IMPACT"/>
    <property type="match status" value="1"/>
</dbReference>
<dbReference type="SUPFAM" id="SSF54211">
    <property type="entry name" value="Ribosomal protein S5 domain 2-like"/>
    <property type="match status" value="1"/>
</dbReference>
<dbReference type="WBParaSite" id="nRc.2.0.1.t10779-RA">
    <property type="protein sequence ID" value="nRc.2.0.1.t10779-RA"/>
    <property type="gene ID" value="nRc.2.0.1.g10779"/>
</dbReference>
<evidence type="ECO:0000256" key="1">
    <source>
        <dbReference type="ARBA" id="ARBA00004496"/>
    </source>
</evidence>
<dbReference type="Proteomes" id="UP000887565">
    <property type="component" value="Unplaced"/>
</dbReference>
<dbReference type="InterPro" id="IPR001498">
    <property type="entry name" value="Impact_N"/>
</dbReference>
<protein>
    <submittedName>
        <fullName evidence="10">RWD domain-containing protein</fullName>
    </submittedName>
</protein>
<dbReference type="InterPro" id="IPR036956">
    <property type="entry name" value="Impact_N_sf"/>
</dbReference>
<dbReference type="GO" id="GO:0140469">
    <property type="term" value="P:GCN2-mediated signaling"/>
    <property type="evidence" value="ECO:0007669"/>
    <property type="project" value="TreeGrafter"/>
</dbReference>
<dbReference type="CDD" id="cd23821">
    <property type="entry name" value="RWD_IMPACT"/>
    <property type="match status" value="1"/>
</dbReference>
<organism evidence="9 10">
    <name type="scientific">Romanomermis culicivorax</name>
    <name type="common">Nematode worm</name>
    <dbReference type="NCBI Taxonomy" id="13658"/>
    <lineage>
        <taxon>Eukaryota</taxon>
        <taxon>Metazoa</taxon>
        <taxon>Ecdysozoa</taxon>
        <taxon>Nematoda</taxon>
        <taxon>Enoplea</taxon>
        <taxon>Dorylaimia</taxon>
        <taxon>Mermithida</taxon>
        <taxon>Mermithoidea</taxon>
        <taxon>Mermithidae</taxon>
        <taxon>Romanomermis</taxon>
    </lineage>
</organism>
<keyword evidence="5" id="KW-0810">Translation regulation</keyword>
<dbReference type="PANTHER" id="PTHR16301">
    <property type="entry name" value="IMPACT-RELATED"/>
    <property type="match status" value="1"/>
</dbReference>